<dbReference type="HOGENOM" id="CLU_823796_0_0_1"/>
<accession>A0A059F3E3</accession>
<dbReference type="Proteomes" id="UP000030655">
    <property type="component" value="Unassembled WGS sequence"/>
</dbReference>
<gene>
    <name evidence="1" type="ORF">H312_01059</name>
</gene>
<evidence type="ECO:0000313" key="1">
    <source>
        <dbReference type="EMBL" id="KCZ81481.1"/>
    </source>
</evidence>
<dbReference type="VEuPathDB" id="MicrosporidiaDB:H312_01059"/>
<dbReference type="AlphaFoldDB" id="A0A059F3E3"/>
<proteinExistence type="predicted"/>
<evidence type="ECO:0000313" key="2">
    <source>
        <dbReference type="Proteomes" id="UP000030655"/>
    </source>
</evidence>
<reference evidence="1 2" key="2">
    <citation type="submission" date="2014-03" db="EMBL/GenBank/DDBJ databases">
        <title>The Genome Sequence of Anncaliia algerae insect isolate PRA339.</title>
        <authorList>
            <consortium name="The Broad Institute Genome Sequencing Platform"/>
            <consortium name="The Broad Institute Genome Sequencing Center for Infectious Disease"/>
            <person name="Cuomo C."/>
            <person name="Becnel J."/>
            <person name="Sanscrainte N."/>
            <person name="Walker B."/>
            <person name="Young S.K."/>
            <person name="Zeng Q."/>
            <person name="Gargeya S."/>
            <person name="Fitzgerald M."/>
            <person name="Haas B."/>
            <person name="Abouelleil A."/>
            <person name="Alvarado L."/>
            <person name="Arachchi H.M."/>
            <person name="Berlin A.M."/>
            <person name="Chapman S.B."/>
            <person name="Dewar J."/>
            <person name="Goldberg J."/>
            <person name="Griggs A."/>
            <person name="Gujja S."/>
            <person name="Hansen M."/>
            <person name="Howarth C."/>
            <person name="Imamovic A."/>
            <person name="Larimer J."/>
            <person name="McCowan C."/>
            <person name="Murphy C."/>
            <person name="Neiman D."/>
            <person name="Pearson M."/>
            <person name="Priest M."/>
            <person name="Roberts A."/>
            <person name="Saif S."/>
            <person name="Shea T."/>
            <person name="Sisk P."/>
            <person name="Sykes S."/>
            <person name="Wortman J."/>
            <person name="Nusbaum C."/>
            <person name="Birren B."/>
        </authorList>
    </citation>
    <scope>NUCLEOTIDE SEQUENCE [LARGE SCALE GENOMIC DNA]</scope>
    <source>
        <strain evidence="1 2">PRA339</strain>
    </source>
</reference>
<protein>
    <submittedName>
        <fullName evidence="1">Uncharacterized protein</fullName>
    </submittedName>
</protein>
<name>A0A059F3E3_9MICR</name>
<dbReference type="OrthoDB" id="2196626at2759"/>
<sequence length="337" mass="40372">MNCYNYKYFCLFMIFRCSDEKDEVDIKKKLSDFKEKIKYIKENSGSRFIYNLNNQKLIEPQKTNLLNIISENLKRMVNTRLYHRFTKKDTLKKYFTKSFGNTFMAEIVLKKNMLIRKTNYSKKEKLILMRSKHNFFSEIYEFVGKFSVNIGKIDSISILYEQMSSLEEELCKKYDDCESQNNLNLMTKHLLIRKNGKKNFKTSSKNDNDFIEFKNIINLNEINGNTLVVNKSNIFKEKDFDYINIFYHLVFLHDELNQYLGFHEKKVFNNKVRPLIKKVMVTLMTYEDLCFKLRFKRGKNYVSKSIILMRRLGEVSQDLKKILLGFEGILHLEHSNK</sequence>
<organism evidence="1 2">
    <name type="scientific">Anncaliia algerae PRA339</name>
    <dbReference type="NCBI Taxonomy" id="1288291"/>
    <lineage>
        <taxon>Eukaryota</taxon>
        <taxon>Fungi</taxon>
        <taxon>Fungi incertae sedis</taxon>
        <taxon>Microsporidia</taxon>
        <taxon>Tubulinosematoidea</taxon>
        <taxon>Tubulinosematidae</taxon>
        <taxon>Anncaliia</taxon>
    </lineage>
</organism>
<keyword evidence="2" id="KW-1185">Reference proteome</keyword>
<reference evidence="2" key="1">
    <citation type="submission" date="2013-02" db="EMBL/GenBank/DDBJ databases">
        <authorList>
            <consortium name="The Broad Institute Genome Sequencing Platform"/>
            <person name="Cuomo C."/>
            <person name="Becnel J."/>
            <person name="Sanscrainte N."/>
            <person name="Walker B."/>
            <person name="Young S.K."/>
            <person name="Zeng Q."/>
            <person name="Gargeya S."/>
            <person name="Fitzgerald M."/>
            <person name="Haas B."/>
            <person name="Abouelleil A."/>
            <person name="Alvarado L."/>
            <person name="Arachchi H.M."/>
            <person name="Berlin A.M."/>
            <person name="Chapman S.B."/>
            <person name="Dewar J."/>
            <person name="Goldberg J."/>
            <person name="Griggs A."/>
            <person name="Gujja S."/>
            <person name="Hansen M."/>
            <person name="Howarth C."/>
            <person name="Imamovic A."/>
            <person name="Larimer J."/>
            <person name="McCowan C."/>
            <person name="Murphy C."/>
            <person name="Neiman D."/>
            <person name="Pearson M."/>
            <person name="Priest M."/>
            <person name="Roberts A."/>
            <person name="Saif S."/>
            <person name="Shea T."/>
            <person name="Sisk P."/>
            <person name="Sykes S."/>
            <person name="Wortman J."/>
            <person name="Nusbaum C."/>
            <person name="Birren B."/>
        </authorList>
    </citation>
    <scope>NUCLEOTIDE SEQUENCE [LARGE SCALE GENOMIC DNA]</scope>
    <source>
        <strain evidence="2">PRA339</strain>
    </source>
</reference>
<dbReference type="EMBL" id="KK365141">
    <property type="protein sequence ID" value="KCZ81481.1"/>
    <property type="molecule type" value="Genomic_DNA"/>
</dbReference>